<dbReference type="EMBL" id="CM047736">
    <property type="protein sequence ID" value="KAJ0054607.1"/>
    <property type="molecule type" value="Genomic_DNA"/>
</dbReference>
<protein>
    <submittedName>
        <fullName evidence="1">Uncharacterized protein</fullName>
    </submittedName>
</protein>
<keyword evidence="2" id="KW-1185">Reference proteome</keyword>
<sequence>MSTGDLVNIQPSELKFPFELKKQSSCSMQLTNKTDDYVAFKVKTTNPKKYCVRPNTGVILPRSTCNVTGQCMQ</sequence>
<accession>A0ACC0ZSC0</accession>
<evidence type="ECO:0000313" key="2">
    <source>
        <dbReference type="Proteomes" id="UP001163603"/>
    </source>
</evidence>
<proteinExistence type="predicted"/>
<name>A0ACC0ZSC0_9ROSI</name>
<evidence type="ECO:0000313" key="1">
    <source>
        <dbReference type="EMBL" id="KAJ0054607.1"/>
    </source>
</evidence>
<gene>
    <name evidence="1" type="ORF">Pint_00204</name>
</gene>
<dbReference type="Proteomes" id="UP001163603">
    <property type="component" value="Chromosome 1"/>
</dbReference>
<comment type="caution">
    <text evidence="1">The sequence shown here is derived from an EMBL/GenBank/DDBJ whole genome shotgun (WGS) entry which is preliminary data.</text>
</comment>
<organism evidence="1 2">
    <name type="scientific">Pistacia integerrima</name>
    <dbReference type="NCBI Taxonomy" id="434235"/>
    <lineage>
        <taxon>Eukaryota</taxon>
        <taxon>Viridiplantae</taxon>
        <taxon>Streptophyta</taxon>
        <taxon>Embryophyta</taxon>
        <taxon>Tracheophyta</taxon>
        <taxon>Spermatophyta</taxon>
        <taxon>Magnoliopsida</taxon>
        <taxon>eudicotyledons</taxon>
        <taxon>Gunneridae</taxon>
        <taxon>Pentapetalae</taxon>
        <taxon>rosids</taxon>
        <taxon>malvids</taxon>
        <taxon>Sapindales</taxon>
        <taxon>Anacardiaceae</taxon>
        <taxon>Pistacia</taxon>
    </lineage>
</organism>
<reference evidence="2" key="1">
    <citation type="journal article" date="2023" name="G3 (Bethesda)">
        <title>Genome assembly and association tests identify interacting loci associated with vigor, precocity, and sex in interspecific pistachio rootstocks.</title>
        <authorList>
            <person name="Palmer W."/>
            <person name="Jacygrad E."/>
            <person name="Sagayaradj S."/>
            <person name="Cavanaugh K."/>
            <person name="Han R."/>
            <person name="Bertier L."/>
            <person name="Beede B."/>
            <person name="Kafkas S."/>
            <person name="Golino D."/>
            <person name="Preece J."/>
            <person name="Michelmore R."/>
        </authorList>
    </citation>
    <scope>NUCLEOTIDE SEQUENCE [LARGE SCALE GENOMIC DNA]</scope>
</reference>